<dbReference type="Gene3D" id="3.30.420.10">
    <property type="entry name" value="Ribonuclease H-like superfamily/Ribonuclease H"/>
    <property type="match status" value="2"/>
</dbReference>
<evidence type="ECO:0000259" key="3">
    <source>
        <dbReference type="PROSITE" id="PS50994"/>
    </source>
</evidence>
<dbReference type="InterPro" id="IPR002156">
    <property type="entry name" value="RNaseH_domain"/>
</dbReference>
<sequence length="937" mass="104411">MTALNGKPVRGNGVGTVWLQPTDRPRAKVDVIVSTTKPLGFDFIVGMNGIKALGGVVVDSQGNAHFGPSGGMACAATEADITLDEPDFSVAFDSTDSFWTASWKWRDGKGPDVLKNVLREYPPARRAKGPYEAELGRWVEKGWLVPYREQEYGPAKGLIPLMAVIQRSKEKVRPVMDFRELNAHVEAYTASADVCAEKLREWRKQGVNLAMVDLNDAYLQIRVDKSLWPYQTVIFKNRRYCLTRLGFGLNVAPLVMRALLNRVLSLDSDVKRATSAYVDDIVVNEDVVPACRVQRHLASYGLVCKAPIKVTDGARVLGLRVWGERGSLVWNRGGRLPNLPDRLTRRIVFSYCGELVGHLPVCGWLRVAAGLAKRKANEATTGWDDPVTTTDLLVMLREIDARVRVHDPARGRWDVSGEEGRIWVDASGIAIGVAVEIRGSIVEDAAWLRPDDARHINMAELDAAIKGLNLAISWGLKSVELMTDSATVHRWITNGITGKARLRSKAAGEMLIRRRIGMVLSLVREYGLGLTVTLVKSAENKADVLTRVPQKWLKSHVATARPVCALTVDANAKKLIEEVHHLAGHPGVRRTLYFVRRTHPMVTRRQVRLVVASCQTCQSIDPAPVRWRPGTLAVERIWQRLAMDVTHCGGRLYLTLIDSGPSRFTIWRPLRYHSSECMVEQLEALFYERGAPEEILADNDTAFRSRVFACLMTRWDVRLRFRAAYTPSGSGIVERCHRSVKVIMARKGCTVAEAVHLYNLTPKDDGNASTAPANALYAYQVRLRGLDKQKPETCGETWPYAVGDRVWVKPPGARCNTRYLKGEVTNVTSEHVVEVNGTPRHVKDLRHRSVESSAEEPRDAEEESGPLIPLTAHTFVDQDDHQRFPVMITTTPSTPVGTITHDPAEQTSRISATPIPERTGTRRSSRAQRSRRCICCD</sequence>
<dbReference type="PANTHER" id="PTHR37984:SF5">
    <property type="entry name" value="PROTEIN NYNRIN-LIKE"/>
    <property type="match status" value="1"/>
</dbReference>
<reference evidence="5" key="1">
    <citation type="submission" date="2019-12" db="UniProtKB">
        <authorList>
            <consortium name="WormBaseParasite"/>
        </authorList>
    </citation>
    <scope>IDENTIFICATION</scope>
</reference>
<feature type="region of interest" description="Disordered" evidence="2">
    <location>
        <begin position="890"/>
        <end position="931"/>
    </location>
</feature>
<dbReference type="InterPro" id="IPR050951">
    <property type="entry name" value="Retrovirus_Pol_polyprotein"/>
</dbReference>
<dbReference type="Pfam" id="PF23088">
    <property type="entry name" value="DUF7047"/>
    <property type="match status" value="1"/>
</dbReference>
<dbReference type="Pfam" id="PF00078">
    <property type="entry name" value="RVT_1"/>
    <property type="match status" value="1"/>
</dbReference>
<name>A0A5S6QPD8_TRIMR</name>
<feature type="compositionally biased region" description="Low complexity" evidence="2">
    <location>
        <begin position="890"/>
        <end position="900"/>
    </location>
</feature>
<protein>
    <recommendedName>
        <fullName evidence="1">RNA-directed DNA polymerase</fullName>
        <ecNumber evidence="1">2.7.7.49</ecNumber>
    </recommendedName>
</protein>
<dbReference type="STRING" id="70415.A0A5S6QPD8"/>
<dbReference type="InterPro" id="IPR055475">
    <property type="entry name" value="DUF7047"/>
</dbReference>
<dbReference type="Pfam" id="PF17921">
    <property type="entry name" value="Integrase_H2C2"/>
    <property type="match status" value="1"/>
</dbReference>
<dbReference type="GO" id="GO:0003676">
    <property type="term" value="F:nucleic acid binding"/>
    <property type="evidence" value="ECO:0007669"/>
    <property type="project" value="InterPro"/>
</dbReference>
<feature type="region of interest" description="Disordered" evidence="2">
    <location>
        <begin position="844"/>
        <end position="868"/>
    </location>
</feature>
<dbReference type="InterPro" id="IPR001584">
    <property type="entry name" value="Integrase_cat-core"/>
</dbReference>
<evidence type="ECO:0000313" key="4">
    <source>
        <dbReference type="Proteomes" id="UP000046395"/>
    </source>
</evidence>
<dbReference type="WBParaSite" id="TMUE_2000009090.1">
    <property type="protein sequence ID" value="TMUE_2000009090.1"/>
    <property type="gene ID" value="WBGene00300515"/>
</dbReference>
<keyword evidence="4" id="KW-1185">Reference proteome</keyword>
<evidence type="ECO:0000256" key="1">
    <source>
        <dbReference type="ARBA" id="ARBA00012493"/>
    </source>
</evidence>
<dbReference type="InterPro" id="IPR000477">
    <property type="entry name" value="RT_dom"/>
</dbReference>
<dbReference type="InterPro" id="IPR041588">
    <property type="entry name" value="Integrase_H2C2"/>
</dbReference>
<dbReference type="SUPFAM" id="SSF53098">
    <property type="entry name" value="Ribonuclease H-like"/>
    <property type="match status" value="2"/>
</dbReference>
<dbReference type="InterPro" id="IPR043502">
    <property type="entry name" value="DNA/RNA_pol_sf"/>
</dbReference>
<feature type="compositionally biased region" description="Basic residues" evidence="2">
    <location>
        <begin position="921"/>
        <end position="931"/>
    </location>
</feature>
<dbReference type="Pfam" id="PF13456">
    <property type="entry name" value="RVT_3"/>
    <property type="match status" value="1"/>
</dbReference>
<dbReference type="GO" id="GO:0015074">
    <property type="term" value="P:DNA integration"/>
    <property type="evidence" value="ECO:0007669"/>
    <property type="project" value="InterPro"/>
</dbReference>
<dbReference type="InterPro" id="IPR043128">
    <property type="entry name" value="Rev_trsase/Diguanyl_cyclase"/>
</dbReference>
<dbReference type="InterPro" id="IPR036397">
    <property type="entry name" value="RNaseH_sf"/>
</dbReference>
<dbReference type="InterPro" id="IPR012337">
    <property type="entry name" value="RNaseH-like_sf"/>
</dbReference>
<dbReference type="GO" id="GO:0004523">
    <property type="term" value="F:RNA-DNA hybrid ribonuclease activity"/>
    <property type="evidence" value="ECO:0007669"/>
    <property type="project" value="InterPro"/>
</dbReference>
<evidence type="ECO:0000313" key="5">
    <source>
        <dbReference type="WBParaSite" id="TMUE_2000009090.1"/>
    </source>
</evidence>
<dbReference type="PANTHER" id="PTHR37984">
    <property type="entry name" value="PROTEIN CBG26694"/>
    <property type="match status" value="1"/>
</dbReference>
<dbReference type="Proteomes" id="UP000046395">
    <property type="component" value="Unassembled WGS sequence"/>
</dbReference>
<dbReference type="PROSITE" id="PS50994">
    <property type="entry name" value="INTEGRASE"/>
    <property type="match status" value="1"/>
</dbReference>
<evidence type="ECO:0000256" key="2">
    <source>
        <dbReference type="SAM" id="MobiDB-lite"/>
    </source>
</evidence>
<feature type="domain" description="Integrase catalytic" evidence="3">
    <location>
        <begin position="625"/>
        <end position="741"/>
    </location>
</feature>
<dbReference type="EC" id="2.7.7.49" evidence="1"/>
<dbReference type="GO" id="GO:0003964">
    <property type="term" value="F:RNA-directed DNA polymerase activity"/>
    <property type="evidence" value="ECO:0007669"/>
    <property type="project" value="UniProtKB-EC"/>
</dbReference>
<organism evidence="4 5">
    <name type="scientific">Trichuris muris</name>
    <name type="common">Mouse whipworm</name>
    <dbReference type="NCBI Taxonomy" id="70415"/>
    <lineage>
        <taxon>Eukaryota</taxon>
        <taxon>Metazoa</taxon>
        <taxon>Ecdysozoa</taxon>
        <taxon>Nematoda</taxon>
        <taxon>Enoplea</taxon>
        <taxon>Dorylaimia</taxon>
        <taxon>Trichinellida</taxon>
        <taxon>Trichuridae</taxon>
        <taxon>Trichuris</taxon>
    </lineage>
</organism>
<dbReference type="GO" id="GO:0042575">
    <property type="term" value="C:DNA polymerase complex"/>
    <property type="evidence" value="ECO:0007669"/>
    <property type="project" value="UniProtKB-ARBA"/>
</dbReference>
<dbReference type="Gene3D" id="3.30.70.270">
    <property type="match status" value="1"/>
</dbReference>
<dbReference type="AlphaFoldDB" id="A0A5S6QPD8"/>
<accession>A0A5S6QPD8</accession>
<dbReference type="SUPFAM" id="SSF56672">
    <property type="entry name" value="DNA/RNA polymerases"/>
    <property type="match status" value="1"/>
</dbReference>
<dbReference type="Gene3D" id="3.10.10.10">
    <property type="entry name" value="HIV Type 1 Reverse Transcriptase, subunit A, domain 1"/>
    <property type="match status" value="1"/>
</dbReference>
<proteinExistence type="predicted"/>